<protein>
    <submittedName>
        <fullName evidence="2">Uncharacterized protein</fullName>
    </submittedName>
</protein>
<reference evidence="3" key="1">
    <citation type="journal article" date="2022" name="Microb. Genom.">
        <title>A global pangenome for the wheat fungal pathogen Pyrenophora tritici-repentis and prediction of effector protein structural homology.</title>
        <authorList>
            <person name="Moolhuijzen P.M."/>
            <person name="See P.T."/>
            <person name="Shi G."/>
            <person name="Powell H.R."/>
            <person name="Cockram J."/>
            <person name="Jorgensen L.N."/>
            <person name="Benslimane H."/>
            <person name="Strelkov S.E."/>
            <person name="Turner J."/>
            <person name="Liu Z."/>
            <person name="Moffat C.S."/>
        </authorList>
    </citation>
    <scope>NUCLEOTIDE SEQUENCE [LARGE SCALE GENOMIC DNA]</scope>
</reference>
<organism evidence="2 3">
    <name type="scientific">Pyrenophora tritici-repentis</name>
    <dbReference type="NCBI Taxonomy" id="45151"/>
    <lineage>
        <taxon>Eukaryota</taxon>
        <taxon>Fungi</taxon>
        <taxon>Dikarya</taxon>
        <taxon>Ascomycota</taxon>
        <taxon>Pezizomycotina</taxon>
        <taxon>Dothideomycetes</taxon>
        <taxon>Pleosporomycetidae</taxon>
        <taxon>Pleosporales</taxon>
        <taxon>Pleosporineae</taxon>
        <taxon>Pleosporaceae</taxon>
        <taxon>Pyrenophora</taxon>
    </lineage>
</organism>
<dbReference type="AlphaFoldDB" id="A0A922NSA7"/>
<gene>
    <name evidence="2" type="ORF">Ptr86124_000569</name>
</gene>
<proteinExistence type="predicted"/>
<name>A0A922NSA7_9PLEO</name>
<dbReference type="EMBL" id="NRDI02000001">
    <property type="protein sequence ID" value="KAI1520201.1"/>
    <property type="molecule type" value="Genomic_DNA"/>
</dbReference>
<evidence type="ECO:0000313" key="2">
    <source>
        <dbReference type="EMBL" id="KAI1520201.1"/>
    </source>
</evidence>
<comment type="caution">
    <text evidence="2">The sequence shown here is derived from an EMBL/GenBank/DDBJ whole genome shotgun (WGS) entry which is preliminary data.</text>
</comment>
<accession>A0A922NSA7</accession>
<sequence length="108" mass="11725">MSKSWGYSSNHADKKRLANGGTNSNSNNNNNHEATKGTVVPSPSLQKRPRPYNDANGSPSLDAAHGTVVIIALILIIRDLNVHLFSTMTPVHGAFINRIRKGIILIQI</sequence>
<feature type="compositionally biased region" description="Polar residues" evidence="1">
    <location>
        <begin position="1"/>
        <end position="10"/>
    </location>
</feature>
<keyword evidence="3" id="KW-1185">Reference proteome</keyword>
<evidence type="ECO:0000313" key="3">
    <source>
        <dbReference type="Proteomes" id="UP000249757"/>
    </source>
</evidence>
<dbReference type="Proteomes" id="UP000249757">
    <property type="component" value="Unassembled WGS sequence"/>
</dbReference>
<feature type="region of interest" description="Disordered" evidence="1">
    <location>
        <begin position="1"/>
        <end position="62"/>
    </location>
</feature>
<evidence type="ECO:0000256" key="1">
    <source>
        <dbReference type="SAM" id="MobiDB-lite"/>
    </source>
</evidence>